<feature type="non-terminal residue" evidence="2">
    <location>
        <position position="1"/>
    </location>
</feature>
<gene>
    <name evidence="2" type="ORF">PHYPSEUDO_000502</name>
</gene>
<dbReference type="EMBL" id="JAGDFM010001046">
    <property type="protein sequence ID" value="KAG7375604.1"/>
    <property type="molecule type" value="Genomic_DNA"/>
</dbReference>
<reference evidence="2" key="1">
    <citation type="submission" date="2021-02" db="EMBL/GenBank/DDBJ databases">
        <authorList>
            <person name="Palmer J.M."/>
        </authorList>
    </citation>
    <scope>NUCLEOTIDE SEQUENCE</scope>
    <source>
        <strain evidence="2">SCRP734</strain>
    </source>
</reference>
<comment type="caution">
    <text evidence="2">The sequence shown here is derived from an EMBL/GenBank/DDBJ whole genome shotgun (WGS) entry which is preliminary data.</text>
</comment>
<dbReference type="OrthoDB" id="10499028at2759"/>
<dbReference type="Proteomes" id="UP000694044">
    <property type="component" value="Unassembled WGS sequence"/>
</dbReference>
<dbReference type="AlphaFoldDB" id="A0A8T1V7Q7"/>
<organism evidence="2 3">
    <name type="scientific">Phytophthora pseudosyringae</name>
    <dbReference type="NCBI Taxonomy" id="221518"/>
    <lineage>
        <taxon>Eukaryota</taxon>
        <taxon>Sar</taxon>
        <taxon>Stramenopiles</taxon>
        <taxon>Oomycota</taxon>
        <taxon>Peronosporomycetes</taxon>
        <taxon>Peronosporales</taxon>
        <taxon>Peronosporaceae</taxon>
        <taxon>Phytophthora</taxon>
    </lineage>
</organism>
<accession>A0A8T1V7Q7</accession>
<feature type="compositionally biased region" description="Basic and acidic residues" evidence="1">
    <location>
        <begin position="360"/>
        <end position="373"/>
    </location>
</feature>
<feature type="region of interest" description="Disordered" evidence="1">
    <location>
        <begin position="360"/>
        <end position="434"/>
    </location>
</feature>
<evidence type="ECO:0000313" key="3">
    <source>
        <dbReference type="Proteomes" id="UP000694044"/>
    </source>
</evidence>
<keyword evidence="3" id="KW-1185">Reference proteome</keyword>
<proteinExistence type="predicted"/>
<protein>
    <submittedName>
        <fullName evidence="2">Uncharacterized protein</fullName>
    </submittedName>
</protein>
<feature type="compositionally biased region" description="Polar residues" evidence="1">
    <location>
        <begin position="66"/>
        <end position="88"/>
    </location>
</feature>
<sequence>PGLPGARLSQRCERPRSWTRGSPALPASCPEDPAPSNSMTDPSAGDSIEAETKMDDDQAAPAAGSQELTYVGSQLTAAPPASSGNAGTRSVGPPHHLGSKGSCCPNPVSLLTTPPAEQSVANPSPELETQALVSRRSPRPGAPGMKETTFELHPGIAAPSASLCEASAGGALTPPAAFSEAQQREYADSQVARWKSRGPGVVSPPDPYYPERRHWPMRNWLMEVTEAIRHLREINVSGDPERPWTASFKAECLCLPVISDGVLHRVDLTQLHRHDGSRDYVSVMAPVQTMLHEAGFAFINLVPAWGHSVSPELLASQDARFISDAMFLREFLVNGQSAWKQELLGSAMVIRLRLAQVRPRESDSDVSRPDPKRRQGSLDAPFLSIPSWPGSDEGARVWGGPVPETVGTSSLASGDAPMLTPDENMSSAGGGSQGFPGLGPAGAVAHVFVATAGPEDNSLVSVAPQLPRSTQSRSWLGCSQLPMMDPRRLL</sequence>
<name>A0A8T1V7Q7_9STRA</name>
<feature type="region of interest" description="Disordered" evidence="1">
    <location>
        <begin position="1"/>
        <end position="141"/>
    </location>
</feature>
<evidence type="ECO:0000256" key="1">
    <source>
        <dbReference type="SAM" id="MobiDB-lite"/>
    </source>
</evidence>
<evidence type="ECO:0000313" key="2">
    <source>
        <dbReference type="EMBL" id="KAG7375604.1"/>
    </source>
</evidence>
<feature type="compositionally biased region" description="Polar residues" evidence="1">
    <location>
        <begin position="109"/>
        <end position="122"/>
    </location>
</feature>